<reference evidence="2 3" key="1">
    <citation type="journal article" date="2010" name="Nature">
        <title>Genome sequence of the palaeopolyploid soybean.</title>
        <authorList>
            <person name="Schmutz J."/>
            <person name="Cannon S.B."/>
            <person name="Schlueter J."/>
            <person name="Ma J."/>
            <person name="Mitros T."/>
            <person name="Nelson W."/>
            <person name="Hyten D.L."/>
            <person name="Song Q."/>
            <person name="Thelen J.J."/>
            <person name="Cheng J."/>
            <person name="Xu D."/>
            <person name="Hellsten U."/>
            <person name="May G.D."/>
            <person name="Yu Y."/>
            <person name="Sakurai T."/>
            <person name="Umezawa T."/>
            <person name="Bhattacharyya M.K."/>
            <person name="Sandhu D."/>
            <person name="Valliyodan B."/>
            <person name="Lindquist E."/>
            <person name="Peto M."/>
            <person name="Grant D."/>
            <person name="Shu S."/>
            <person name="Goodstein D."/>
            <person name="Barry K."/>
            <person name="Futrell-Griggs M."/>
            <person name="Abernathy B."/>
            <person name="Du J."/>
            <person name="Tian Z."/>
            <person name="Zhu L."/>
            <person name="Gill N."/>
            <person name="Joshi T."/>
            <person name="Libault M."/>
            <person name="Sethuraman A."/>
            <person name="Zhang X.-C."/>
            <person name="Shinozaki K."/>
            <person name="Nguyen H.T."/>
            <person name="Wing R.A."/>
            <person name="Cregan P."/>
            <person name="Specht J."/>
            <person name="Grimwood J."/>
            <person name="Rokhsar D."/>
            <person name="Stacey G."/>
            <person name="Shoemaker R.C."/>
            <person name="Jackson S.A."/>
        </authorList>
    </citation>
    <scope>NUCLEOTIDE SEQUENCE [LARGE SCALE GENOMIC DNA]</scope>
    <source>
        <strain evidence="3">cv. Williams 82</strain>
        <tissue evidence="2">Callus</tissue>
    </source>
</reference>
<accession>I1KFC9</accession>
<dbReference type="EMBL" id="CM000839">
    <property type="protein sequence ID" value="KRH56127.1"/>
    <property type="molecule type" value="Genomic_DNA"/>
</dbReference>
<evidence type="ECO:0000313" key="3">
    <source>
        <dbReference type="EnsemblPlants" id="KRH56127"/>
    </source>
</evidence>
<proteinExistence type="predicted"/>
<dbReference type="STRING" id="3847.I1KFC9"/>
<evidence type="ECO:0000256" key="1">
    <source>
        <dbReference type="SAM" id="MobiDB-lite"/>
    </source>
</evidence>
<reference evidence="2" key="3">
    <citation type="submission" date="2018-07" db="EMBL/GenBank/DDBJ databases">
        <title>WGS assembly of Glycine max.</title>
        <authorList>
            <person name="Schmutz J."/>
            <person name="Cannon S."/>
            <person name="Schlueter J."/>
            <person name="Ma J."/>
            <person name="Mitros T."/>
            <person name="Nelson W."/>
            <person name="Hyten D."/>
            <person name="Song Q."/>
            <person name="Thelen J."/>
            <person name="Cheng J."/>
            <person name="Xu D."/>
            <person name="Hellsten U."/>
            <person name="May G."/>
            <person name="Yu Y."/>
            <person name="Sakurai T."/>
            <person name="Umezawa T."/>
            <person name="Bhattacharyya M."/>
            <person name="Sandhu D."/>
            <person name="Valliyodan B."/>
            <person name="Lindquist E."/>
            <person name="Peto M."/>
            <person name="Grant D."/>
            <person name="Shu S."/>
            <person name="Goodstein D."/>
            <person name="Barry K."/>
            <person name="Futrell-Griggs M."/>
            <person name="Abernathy B."/>
            <person name="Du J."/>
            <person name="Tian Z."/>
            <person name="Zhu L."/>
            <person name="Gill N."/>
            <person name="Joshi T."/>
            <person name="Libault M."/>
            <person name="Sethuraman A."/>
            <person name="Zhang X."/>
            <person name="Shinozaki K."/>
            <person name="Nguyen H."/>
            <person name="Wing R."/>
            <person name="Cregan P."/>
            <person name="Specht J."/>
            <person name="Grimwood J."/>
            <person name="Rokhsar D."/>
            <person name="Stacey G."/>
            <person name="Shoemaker R."/>
            <person name="Jackson S."/>
        </authorList>
    </citation>
    <scope>NUCLEOTIDE SEQUENCE</scope>
    <source>
        <tissue evidence="2">Callus</tissue>
    </source>
</reference>
<sequence>MLQFFNIVNMGNCLRNNKISSQDHENYAEAPVIDGKVEKVKALSLSKLEEAPRMDQQGMKKVRFKMQNDDSTYEGERGSEGNSRSVRIRVVMTQEELKRMMRCKDEHTSLEQLLHAVKLRGGKISEVGEFDDDQGLNSSWKPSLDSIPEDHWLDKFIK</sequence>
<dbReference type="eggNOG" id="ENOG502SFFC">
    <property type="taxonomic scope" value="Eukaryota"/>
</dbReference>
<evidence type="ECO:0000313" key="2">
    <source>
        <dbReference type="EMBL" id="KRH56127.1"/>
    </source>
</evidence>
<dbReference type="EnsemblPlants" id="KRH56127">
    <property type="protein sequence ID" value="KRH56127"/>
    <property type="gene ID" value="GLYMA_06G305400"/>
</dbReference>
<dbReference type="OrthoDB" id="1304043at2759"/>
<gene>
    <name evidence="2" type="ORF">GLYMA_06G305400</name>
</gene>
<dbReference type="Proteomes" id="UP000008827">
    <property type="component" value="Chromosome 6"/>
</dbReference>
<dbReference type="PaxDb" id="3847-GLYMA06G46170.1"/>
<organism evidence="2">
    <name type="scientific">Glycine max</name>
    <name type="common">Soybean</name>
    <name type="synonym">Glycine hispida</name>
    <dbReference type="NCBI Taxonomy" id="3847"/>
    <lineage>
        <taxon>Eukaryota</taxon>
        <taxon>Viridiplantae</taxon>
        <taxon>Streptophyta</taxon>
        <taxon>Embryophyta</taxon>
        <taxon>Tracheophyta</taxon>
        <taxon>Spermatophyta</taxon>
        <taxon>Magnoliopsida</taxon>
        <taxon>eudicotyledons</taxon>
        <taxon>Gunneridae</taxon>
        <taxon>Pentapetalae</taxon>
        <taxon>rosids</taxon>
        <taxon>fabids</taxon>
        <taxon>Fabales</taxon>
        <taxon>Fabaceae</taxon>
        <taxon>Papilionoideae</taxon>
        <taxon>50 kb inversion clade</taxon>
        <taxon>NPAAA clade</taxon>
        <taxon>indigoferoid/millettioid clade</taxon>
        <taxon>Phaseoleae</taxon>
        <taxon>Glycine</taxon>
        <taxon>Glycine subgen. Soja</taxon>
    </lineage>
</organism>
<keyword evidence="4" id="KW-1185">Reference proteome</keyword>
<dbReference type="PANTHER" id="PTHR35704">
    <property type="entry name" value="OS02G0254600 PROTEIN"/>
    <property type="match status" value="1"/>
</dbReference>
<dbReference type="AlphaFoldDB" id="I1KFC9"/>
<name>I1KFC9_SOYBN</name>
<dbReference type="HOGENOM" id="CLU_1809079_0_0_1"/>
<dbReference type="Gramene" id="KRH56127">
    <property type="protein sequence ID" value="KRH56127"/>
    <property type="gene ID" value="GLYMA_06G305400"/>
</dbReference>
<reference evidence="3" key="2">
    <citation type="submission" date="2018-02" db="UniProtKB">
        <authorList>
            <consortium name="EnsemblPlants"/>
        </authorList>
    </citation>
    <scope>IDENTIFICATION</scope>
    <source>
        <strain evidence="3">Williams 82</strain>
    </source>
</reference>
<dbReference type="OMA" id="CDDERIN"/>
<protein>
    <submittedName>
        <fullName evidence="2 3">Uncharacterized protein</fullName>
    </submittedName>
</protein>
<dbReference type="KEGG" id="gmx:102670552"/>
<evidence type="ECO:0000313" key="4">
    <source>
        <dbReference type="Proteomes" id="UP000008827"/>
    </source>
</evidence>
<dbReference type="PANTHER" id="PTHR35704:SF1">
    <property type="entry name" value="OS02G0254600 PROTEIN"/>
    <property type="match status" value="1"/>
</dbReference>
<feature type="region of interest" description="Disordered" evidence="1">
    <location>
        <begin position="65"/>
        <end position="85"/>
    </location>
</feature>